<accession>A0A368TU75</accession>
<dbReference type="AlphaFoldDB" id="A0A368TU75"/>
<dbReference type="Proteomes" id="UP000253204">
    <property type="component" value="Unassembled WGS sequence"/>
</dbReference>
<dbReference type="EMBL" id="QPIJ01000042">
    <property type="protein sequence ID" value="RCV88141.1"/>
    <property type="molecule type" value="Genomic_DNA"/>
</dbReference>
<keyword evidence="2" id="KW-1185">Reference proteome</keyword>
<evidence type="ECO:0000313" key="1">
    <source>
        <dbReference type="EMBL" id="RCV88141.1"/>
    </source>
</evidence>
<evidence type="ECO:0000313" key="2">
    <source>
        <dbReference type="Proteomes" id="UP000253204"/>
    </source>
</evidence>
<comment type="caution">
    <text evidence="1">The sequence shown here is derived from an EMBL/GenBank/DDBJ whole genome shotgun (WGS) entry which is preliminary data.</text>
</comment>
<reference evidence="1 2" key="1">
    <citation type="submission" date="2018-07" db="EMBL/GenBank/DDBJ databases">
        <title>Halomonas rutogse sp. nov., isolated from Lake TangqianCo on Tibetan Plateau.</title>
        <authorList>
            <person name="Lu H."/>
            <person name="Xing P."/>
            <person name="Wu Q."/>
        </authorList>
    </citation>
    <scope>NUCLEOTIDE SEQUENCE [LARGE SCALE GENOMIC DNA]</scope>
    <source>
        <strain evidence="1 2">TQ8S</strain>
    </source>
</reference>
<proteinExistence type="predicted"/>
<sequence>MQTQAQPQPQPTLPFSDLEEVYEQLAVTLDALPETQETLFLAQLALALAHRVPDVAQVMAAIREARDGLET</sequence>
<organism evidence="1 2">
    <name type="scientific">Vreelandella rituensis</name>
    <dbReference type="NCBI Taxonomy" id="2282306"/>
    <lineage>
        <taxon>Bacteria</taxon>
        <taxon>Pseudomonadati</taxon>
        <taxon>Pseudomonadota</taxon>
        <taxon>Gammaproteobacteria</taxon>
        <taxon>Oceanospirillales</taxon>
        <taxon>Halomonadaceae</taxon>
        <taxon>Vreelandella</taxon>
    </lineage>
</organism>
<evidence type="ECO:0008006" key="3">
    <source>
        <dbReference type="Google" id="ProtNLM"/>
    </source>
</evidence>
<name>A0A368TU75_9GAMM</name>
<gene>
    <name evidence="1" type="ORF">DU506_15270</name>
</gene>
<protein>
    <recommendedName>
        <fullName evidence="3">DUF2783 domain-containing protein</fullName>
    </recommendedName>
</protein>